<dbReference type="AlphaFoldDB" id="A0A101LWQ3"/>
<reference evidence="1" key="1">
    <citation type="journal article" date="2015" name="Genome Biol. Evol.">
        <title>Organellar Genomes of White Spruce (Picea glauca): Assembly and Annotation.</title>
        <authorList>
            <person name="Jackman S.D."/>
            <person name="Warren R.L."/>
            <person name="Gibb E.A."/>
            <person name="Vandervalk B.P."/>
            <person name="Mohamadi H."/>
            <person name="Chu J."/>
            <person name="Raymond A."/>
            <person name="Pleasance S."/>
            <person name="Coope R."/>
            <person name="Wildung M.R."/>
            <person name="Ritland C.E."/>
            <person name="Bousquet J."/>
            <person name="Jones S.J."/>
            <person name="Bohlmann J."/>
            <person name="Birol I."/>
        </authorList>
    </citation>
    <scope>NUCLEOTIDE SEQUENCE [LARGE SCALE GENOMIC DNA]</scope>
    <source>
        <tissue evidence="1">Flushing bud</tissue>
    </source>
</reference>
<organism evidence="1">
    <name type="scientific">Picea glauca</name>
    <name type="common">White spruce</name>
    <name type="synonym">Pinus glauca</name>
    <dbReference type="NCBI Taxonomy" id="3330"/>
    <lineage>
        <taxon>Eukaryota</taxon>
        <taxon>Viridiplantae</taxon>
        <taxon>Streptophyta</taxon>
        <taxon>Embryophyta</taxon>
        <taxon>Tracheophyta</taxon>
        <taxon>Spermatophyta</taxon>
        <taxon>Pinopsida</taxon>
        <taxon>Pinidae</taxon>
        <taxon>Conifers I</taxon>
        <taxon>Pinales</taxon>
        <taxon>Pinaceae</taxon>
        <taxon>Picea</taxon>
    </lineage>
</organism>
<keyword evidence="1" id="KW-0496">Mitochondrion</keyword>
<name>A0A101LWQ3_PICGL</name>
<dbReference type="EMBL" id="LKAM01000010">
    <property type="protein sequence ID" value="KUM46726.1"/>
    <property type="molecule type" value="Genomic_DNA"/>
</dbReference>
<gene>
    <name evidence="1" type="ORF">ABT39_MTgene1406</name>
</gene>
<geneLocation type="mitochondrion" evidence="1"/>
<accession>A0A101LWQ3</accession>
<proteinExistence type="predicted"/>
<comment type="caution">
    <text evidence="1">The sequence shown here is derived from an EMBL/GenBank/DDBJ whole genome shotgun (WGS) entry which is preliminary data.</text>
</comment>
<protein>
    <submittedName>
        <fullName evidence="1">Uncharacterized protein</fullName>
    </submittedName>
</protein>
<evidence type="ECO:0000313" key="1">
    <source>
        <dbReference type="EMBL" id="KUM46726.1"/>
    </source>
</evidence>
<sequence length="75" mass="8807">MVRALLLNKVRALFLKEPSPITCKIMFCGRHLYLQEEVGRGLVHKKALKGHSFYNRMHARVLENHTSVTREEIYK</sequence>